<evidence type="ECO:0000259" key="1">
    <source>
        <dbReference type="Pfam" id="PF16403"/>
    </source>
</evidence>
<accession>A0AAP2GVL6</accession>
<gene>
    <name evidence="2" type="ORF">KK062_22715</name>
</gene>
<dbReference type="Proteomes" id="UP001319080">
    <property type="component" value="Unassembled WGS sequence"/>
</dbReference>
<evidence type="ECO:0000313" key="3">
    <source>
        <dbReference type="Proteomes" id="UP001319080"/>
    </source>
</evidence>
<comment type="caution">
    <text evidence="2">The sequence shown here is derived from an EMBL/GenBank/DDBJ whole genome shotgun (WGS) entry which is preliminary data.</text>
</comment>
<protein>
    <submittedName>
        <fullName evidence="2">DUF5011 domain-containing protein</fullName>
    </submittedName>
</protein>
<dbReference type="Pfam" id="PF16403">
    <property type="entry name" value="Bact_surface_Ig-like"/>
    <property type="match status" value="1"/>
</dbReference>
<sequence length="204" mass="21963">MVVAFLYGCDDESTEGVSKVTFYAALTMNGEQWNSIPQGGSWTDPGVTAVEEGKNIEVQVAGDQVNPNVPGVYTIQYIATNKDGFPARAFRYVGVISPNVADVDISGDYKRNAGVGGVTTVAPVPGIPGLYTSSNVGGVATDEADESTTVRFYHYDTHRIDMPYQLVQSSPFYGNLEEITEGTSFSWVVINGGYGDAFRTFVKQ</sequence>
<proteinExistence type="predicted"/>
<dbReference type="InterPro" id="IPR013783">
    <property type="entry name" value="Ig-like_fold"/>
</dbReference>
<dbReference type="AlphaFoldDB" id="A0AAP2GVL6"/>
<dbReference type="InterPro" id="IPR032179">
    <property type="entry name" value="Cry22Aa_Ig-like"/>
</dbReference>
<evidence type="ECO:0000313" key="2">
    <source>
        <dbReference type="EMBL" id="MBT1711073.1"/>
    </source>
</evidence>
<name>A0AAP2GVL6_9BACT</name>
<organism evidence="2 3">
    <name type="scientific">Dawidia cretensis</name>
    <dbReference type="NCBI Taxonomy" id="2782350"/>
    <lineage>
        <taxon>Bacteria</taxon>
        <taxon>Pseudomonadati</taxon>
        <taxon>Bacteroidota</taxon>
        <taxon>Cytophagia</taxon>
        <taxon>Cytophagales</taxon>
        <taxon>Chryseotaleaceae</taxon>
        <taxon>Dawidia</taxon>
    </lineage>
</organism>
<feature type="domain" description="Pesticidal crystal protein Cry22Aa Ig-like" evidence="1">
    <location>
        <begin position="26"/>
        <end position="95"/>
    </location>
</feature>
<reference evidence="2 3" key="1">
    <citation type="submission" date="2021-05" db="EMBL/GenBank/DDBJ databases">
        <title>A Polyphasic approach of four new species of the genus Ohtaekwangia: Ohtaekwangia histidinii sp. nov., Ohtaekwangia cretensis sp. nov., Ohtaekwangia indiensis sp. nov., Ohtaekwangia reichenbachii sp. nov. from diverse environment.</title>
        <authorList>
            <person name="Octaviana S."/>
        </authorList>
    </citation>
    <scope>NUCLEOTIDE SEQUENCE [LARGE SCALE GENOMIC DNA]</scope>
    <source>
        <strain evidence="2 3">PWU5</strain>
    </source>
</reference>
<dbReference type="Gene3D" id="2.60.40.10">
    <property type="entry name" value="Immunoglobulins"/>
    <property type="match status" value="1"/>
</dbReference>
<dbReference type="EMBL" id="JAHESE010000029">
    <property type="protein sequence ID" value="MBT1711073.1"/>
    <property type="molecule type" value="Genomic_DNA"/>
</dbReference>
<keyword evidence="3" id="KW-1185">Reference proteome</keyword>